<evidence type="ECO:0000313" key="2">
    <source>
        <dbReference type="EMBL" id="GBO06052.1"/>
    </source>
</evidence>
<accession>A0A4Y2U0D5</accession>
<evidence type="ECO:0000313" key="3">
    <source>
        <dbReference type="Proteomes" id="UP000499080"/>
    </source>
</evidence>
<proteinExistence type="predicted"/>
<reference evidence="2 3" key="1">
    <citation type="journal article" date="2019" name="Sci. Rep.">
        <title>Orb-weaving spider Araneus ventricosus genome elucidates the spidroin gene catalogue.</title>
        <authorList>
            <person name="Kono N."/>
            <person name="Nakamura H."/>
            <person name="Ohtoshi R."/>
            <person name="Moran D.A.P."/>
            <person name="Shinohara A."/>
            <person name="Yoshida Y."/>
            <person name="Fujiwara M."/>
            <person name="Mori M."/>
            <person name="Tomita M."/>
            <person name="Arakawa K."/>
        </authorList>
    </citation>
    <scope>NUCLEOTIDE SEQUENCE [LARGE SCALE GENOMIC DNA]</scope>
</reference>
<evidence type="ECO:0000256" key="1">
    <source>
        <dbReference type="SAM" id="MobiDB-lite"/>
    </source>
</evidence>
<sequence>MFRVAAQYKSSSVLPLPGFKKKMFSELVDAAIITKKSISSPTTTTHCDLFSISKALLIIRSLSKIIDEMKNDDKEDNNDTDPSQSLSTSQESLQSVQSLRAFFLNLSSTDDDQFRALDSMQTLLVDLTV</sequence>
<dbReference type="EMBL" id="BGPR01032496">
    <property type="protein sequence ID" value="GBO06052.1"/>
    <property type="molecule type" value="Genomic_DNA"/>
</dbReference>
<organism evidence="2 3">
    <name type="scientific">Araneus ventricosus</name>
    <name type="common">Orbweaver spider</name>
    <name type="synonym">Epeira ventricosa</name>
    <dbReference type="NCBI Taxonomy" id="182803"/>
    <lineage>
        <taxon>Eukaryota</taxon>
        <taxon>Metazoa</taxon>
        <taxon>Ecdysozoa</taxon>
        <taxon>Arthropoda</taxon>
        <taxon>Chelicerata</taxon>
        <taxon>Arachnida</taxon>
        <taxon>Araneae</taxon>
        <taxon>Araneomorphae</taxon>
        <taxon>Entelegynae</taxon>
        <taxon>Araneoidea</taxon>
        <taxon>Araneidae</taxon>
        <taxon>Araneus</taxon>
    </lineage>
</organism>
<gene>
    <name evidence="2" type="ORF">AVEN_168294_1</name>
</gene>
<dbReference type="AlphaFoldDB" id="A0A4Y2U0D5"/>
<keyword evidence="3" id="KW-1185">Reference proteome</keyword>
<protein>
    <submittedName>
        <fullName evidence="2">Uncharacterized protein</fullName>
    </submittedName>
</protein>
<dbReference type="Proteomes" id="UP000499080">
    <property type="component" value="Unassembled WGS sequence"/>
</dbReference>
<comment type="caution">
    <text evidence="2">The sequence shown here is derived from an EMBL/GenBank/DDBJ whole genome shotgun (WGS) entry which is preliminary data.</text>
</comment>
<feature type="region of interest" description="Disordered" evidence="1">
    <location>
        <begin position="70"/>
        <end position="92"/>
    </location>
</feature>
<name>A0A4Y2U0D5_ARAVE</name>
<feature type="compositionally biased region" description="Low complexity" evidence="1">
    <location>
        <begin position="80"/>
        <end position="92"/>
    </location>
</feature>